<comment type="caution">
    <text evidence="2">The sequence shown here is derived from an EMBL/GenBank/DDBJ whole genome shotgun (WGS) entry which is preliminary data.</text>
</comment>
<evidence type="ECO:0000313" key="3">
    <source>
        <dbReference type="Proteomes" id="UP000779809"/>
    </source>
</evidence>
<evidence type="ECO:0000256" key="1">
    <source>
        <dbReference type="SAM" id="MobiDB-lite"/>
    </source>
</evidence>
<gene>
    <name evidence="2" type="ORF">HYX28_10175</name>
</gene>
<sequence length="91" mass="9669">MQRDPGKPSSSKHATGELAPTTGVYRVIHSQHNLPAEVTVHSGTGFPRCAACAAAVRFELLRPTLRDLPAGIIRLNILPVLDADEEAEAAS</sequence>
<name>A0A932A9F1_9BACT</name>
<dbReference type="EMBL" id="JACPNR010000012">
    <property type="protein sequence ID" value="MBI2679136.1"/>
    <property type="molecule type" value="Genomic_DNA"/>
</dbReference>
<proteinExistence type="predicted"/>
<protein>
    <submittedName>
        <fullName evidence="2">Uncharacterized protein</fullName>
    </submittedName>
</protein>
<organism evidence="2 3">
    <name type="scientific">Candidatus Korobacter versatilis</name>
    <dbReference type="NCBI Taxonomy" id="658062"/>
    <lineage>
        <taxon>Bacteria</taxon>
        <taxon>Pseudomonadati</taxon>
        <taxon>Acidobacteriota</taxon>
        <taxon>Terriglobia</taxon>
        <taxon>Terriglobales</taxon>
        <taxon>Candidatus Korobacteraceae</taxon>
        <taxon>Candidatus Korobacter</taxon>
    </lineage>
</organism>
<dbReference type="Proteomes" id="UP000779809">
    <property type="component" value="Unassembled WGS sequence"/>
</dbReference>
<dbReference type="AlphaFoldDB" id="A0A932A9F1"/>
<reference evidence="2" key="1">
    <citation type="submission" date="2020-07" db="EMBL/GenBank/DDBJ databases">
        <title>Huge and variable diversity of episymbiotic CPR bacteria and DPANN archaea in groundwater ecosystems.</title>
        <authorList>
            <person name="He C.Y."/>
            <person name="Keren R."/>
            <person name="Whittaker M."/>
            <person name="Farag I.F."/>
            <person name="Doudna J."/>
            <person name="Cate J.H.D."/>
            <person name="Banfield J.F."/>
        </authorList>
    </citation>
    <scope>NUCLEOTIDE SEQUENCE</scope>
    <source>
        <strain evidence="2">NC_groundwater_580_Pr5_B-0.1um_64_19</strain>
    </source>
</reference>
<evidence type="ECO:0000313" key="2">
    <source>
        <dbReference type="EMBL" id="MBI2679136.1"/>
    </source>
</evidence>
<accession>A0A932A9F1</accession>
<feature type="region of interest" description="Disordered" evidence="1">
    <location>
        <begin position="1"/>
        <end position="22"/>
    </location>
</feature>